<proteinExistence type="predicted"/>
<feature type="region of interest" description="Disordered" evidence="1">
    <location>
        <begin position="1"/>
        <end position="125"/>
    </location>
</feature>
<comment type="caution">
    <text evidence="2">The sequence shown here is derived from an EMBL/GenBank/DDBJ whole genome shotgun (WGS) entry which is preliminary data.</text>
</comment>
<dbReference type="AlphaFoldDB" id="A0A9W4ECA7"/>
<evidence type="ECO:0000313" key="3">
    <source>
        <dbReference type="Proteomes" id="UP001153328"/>
    </source>
</evidence>
<organism evidence="2 3">
    <name type="scientific">Actinacidiphila bryophytorum</name>
    <dbReference type="NCBI Taxonomy" id="1436133"/>
    <lineage>
        <taxon>Bacteria</taxon>
        <taxon>Bacillati</taxon>
        <taxon>Actinomycetota</taxon>
        <taxon>Actinomycetes</taxon>
        <taxon>Kitasatosporales</taxon>
        <taxon>Streptomycetaceae</taxon>
        <taxon>Actinacidiphila</taxon>
    </lineage>
</organism>
<feature type="compositionally biased region" description="Basic residues" evidence="1">
    <location>
        <begin position="82"/>
        <end position="95"/>
    </location>
</feature>
<evidence type="ECO:0000313" key="2">
    <source>
        <dbReference type="EMBL" id="CAG7604132.1"/>
    </source>
</evidence>
<evidence type="ECO:0000256" key="1">
    <source>
        <dbReference type="SAM" id="MobiDB-lite"/>
    </source>
</evidence>
<protein>
    <submittedName>
        <fullName evidence="2">Uncharacterized protein</fullName>
    </submittedName>
</protein>
<name>A0A9W4ECA7_9ACTN</name>
<feature type="compositionally biased region" description="Basic and acidic residues" evidence="1">
    <location>
        <begin position="141"/>
        <end position="160"/>
    </location>
</feature>
<keyword evidence="3" id="KW-1185">Reference proteome</keyword>
<gene>
    <name evidence="2" type="ORF">SBRY_10685</name>
</gene>
<accession>A0A9W4ECA7</accession>
<dbReference type="Proteomes" id="UP001153328">
    <property type="component" value="Unassembled WGS sequence"/>
</dbReference>
<feature type="compositionally biased region" description="Basic and acidic residues" evidence="1">
    <location>
        <begin position="21"/>
        <end position="33"/>
    </location>
</feature>
<reference evidence="2" key="1">
    <citation type="submission" date="2021-06" db="EMBL/GenBank/DDBJ databases">
        <authorList>
            <person name="Arsene-Ploetze F."/>
        </authorList>
    </citation>
    <scope>NUCLEOTIDE SEQUENCE</scope>
    <source>
        <strain evidence="2">SBRY1</strain>
    </source>
</reference>
<feature type="compositionally biased region" description="Basic and acidic residues" evidence="1">
    <location>
        <begin position="302"/>
        <end position="342"/>
    </location>
</feature>
<feature type="region of interest" description="Disordered" evidence="1">
    <location>
        <begin position="262"/>
        <end position="359"/>
    </location>
</feature>
<sequence>MLGVAMGLTLVGAARTAVPHPQEHRDRPAEHLRRAPGPGHTGRGPAAHRSGGLAGRRLHAAGRRRRRGVDVGAADSRDRGPRTGHRLLAQRHGRRGAQPGRPVAAPRGTARHGPQGAHPVRLRGPGARPALRAVAAQPDHDLGRHLDRPGHHHPDLDHPDPAAARTPPAGPGVGGHRTRRRRRADPHRHRHVHRHPRPGRRRPRPGRGPGRGRVHAAGRGGAAYRDDDRVHLRLLLDDRRRPARRLPGVRFGARRLRREELAEDRRPHRRRPAPRALAAQPRRARARPVHHLDGDPAGDPGRGPDRRAVARPDPARRRVSGARRDPHGPCPGDPRRPQEARVRLPGQSQPLRRKPRWMA</sequence>
<feature type="compositionally biased region" description="Basic residues" evidence="1">
    <location>
        <begin position="56"/>
        <end position="67"/>
    </location>
</feature>
<dbReference type="EMBL" id="CAJVAX010000001">
    <property type="protein sequence ID" value="CAG7604132.1"/>
    <property type="molecule type" value="Genomic_DNA"/>
</dbReference>
<feature type="region of interest" description="Disordered" evidence="1">
    <location>
        <begin position="141"/>
        <end position="224"/>
    </location>
</feature>
<feature type="compositionally biased region" description="Basic residues" evidence="1">
    <location>
        <begin position="176"/>
        <end position="216"/>
    </location>
</feature>